<organism evidence="1 2">
    <name type="scientific">Vararia minispora EC-137</name>
    <dbReference type="NCBI Taxonomy" id="1314806"/>
    <lineage>
        <taxon>Eukaryota</taxon>
        <taxon>Fungi</taxon>
        <taxon>Dikarya</taxon>
        <taxon>Basidiomycota</taxon>
        <taxon>Agaricomycotina</taxon>
        <taxon>Agaricomycetes</taxon>
        <taxon>Russulales</taxon>
        <taxon>Lachnocladiaceae</taxon>
        <taxon>Vararia</taxon>
    </lineage>
</organism>
<proteinExistence type="predicted"/>
<dbReference type="Proteomes" id="UP000814128">
    <property type="component" value="Unassembled WGS sequence"/>
</dbReference>
<protein>
    <submittedName>
        <fullName evidence="1">Uncharacterized protein</fullName>
    </submittedName>
</protein>
<reference evidence="1" key="2">
    <citation type="journal article" date="2022" name="New Phytol.">
        <title>Evolutionary transition to the ectomycorrhizal habit in the genomes of a hyperdiverse lineage of mushroom-forming fungi.</title>
        <authorList>
            <person name="Looney B."/>
            <person name="Miyauchi S."/>
            <person name="Morin E."/>
            <person name="Drula E."/>
            <person name="Courty P.E."/>
            <person name="Kohler A."/>
            <person name="Kuo A."/>
            <person name="LaButti K."/>
            <person name="Pangilinan J."/>
            <person name="Lipzen A."/>
            <person name="Riley R."/>
            <person name="Andreopoulos W."/>
            <person name="He G."/>
            <person name="Johnson J."/>
            <person name="Nolan M."/>
            <person name="Tritt A."/>
            <person name="Barry K.W."/>
            <person name="Grigoriev I.V."/>
            <person name="Nagy L.G."/>
            <person name="Hibbett D."/>
            <person name="Henrissat B."/>
            <person name="Matheny P.B."/>
            <person name="Labbe J."/>
            <person name="Martin F.M."/>
        </authorList>
    </citation>
    <scope>NUCLEOTIDE SEQUENCE</scope>
    <source>
        <strain evidence="1">EC-137</strain>
    </source>
</reference>
<reference evidence="1" key="1">
    <citation type="submission" date="2021-02" db="EMBL/GenBank/DDBJ databases">
        <authorList>
            <consortium name="DOE Joint Genome Institute"/>
            <person name="Ahrendt S."/>
            <person name="Looney B.P."/>
            <person name="Miyauchi S."/>
            <person name="Morin E."/>
            <person name="Drula E."/>
            <person name="Courty P.E."/>
            <person name="Chicoki N."/>
            <person name="Fauchery L."/>
            <person name="Kohler A."/>
            <person name="Kuo A."/>
            <person name="Labutti K."/>
            <person name="Pangilinan J."/>
            <person name="Lipzen A."/>
            <person name="Riley R."/>
            <person name="Andreopoulos W."/>
            <person name="He G."/>
            <person name="Johnson J."/>
            <person name="Barry K.W."/>
            <person name="Grigoriev I.V."/>
            <person name="Nagy L."/>
            <person name="Hibbett D."/>
            <person name="Henrissat B."/>
            <person name="Matheny P.B."/>
            <person name="Labbe J."/>
            <person name="Martin F."/>
        </authorList>
    </citation>
    <scope>NUCLEOTIDE SEQUENCE</scope>
    <source>
        <strain evidence="1">EC-137</strain>
    </source>
</reference>
<accession>A0ACB8QAZ8</accession>
<dbReference type="EMBL" id="MU273716">
    <property type="protein sequence ID" value="KAI0028868.1"/>
    <property type="molecule type" value="Genomic_DNA"/>
</dbReference>
<evidence type="ECO:0000313" key="2">
    <source>
        <dbReference type="Proteomes" id="UP000814128"/>
    </source>
</evidence>
<name>A0ACB8QAZ8_9AGAM</name>
<sequence>MATVAAPPPPAAPDFTQIPVLFRRLVAPFPLRVHPACPTPSKRRITTPTLWIAPPLRTTRDRAPDLLSRDVQCLTWQAHLALAGVSRVAVRWDVDPAGALGGRLPNLQLPMRGDADGALLPAHDIAGWVVEQAGARGEWEGYRDEKARDESLAWIALLEGDVHTALALTQAAPSLLHTVLQLPPSSQHPPFETLLSPPPAPTSGLLSLLPPFGSRVPSSAILARYCDAIAALSERLGTDRWFLGSAQPTALDALAFAYLHTLLDSEDRLRVAVARRVNLVTWERRVYEQVRGAFVSADEADGPAS</sequence>
<evidence type="ECO:0000313" key="1">
    <source>
        <dbReference type="EMBL" id="KAI0028868.1"/>
    </source>
</evidence>
<keyword evidence="2" id="KW-1185">Reference proteome</keyword>
<comment type="caution">
    <text evidence="1">The sequence shown here is derived from an EMBL/GenBank/DDBJ whole genome shotgun (WGS) entry which is preliminary data.</text>
</comment>
<gene>
    <name evidence="1" type="ORF">K488DRAFT_57596</name>
</gene>